<keyword evidence="4 7" id="KW-0812">Transmembrane</keyword>
<evidence type="ECO:0000256" key="5">
    <source>
        <dbReference type="ARBA" id="ARBA00022989"/>
    </source>
</evidence>
<comment type="caution">
    <text evidence="10">The sequence shown here is derived from an EMBL/GenBank/DDBJ whole genome shotgun (WGS) entry which is preliminary data.</text>
</comment>
<evidence type="ECO:0000259" key="9">
    <source>
        <dbReference type="Pfam" id="PF21082"/>
    </source>
</evidence>
<organism evidence="10 11">
    <name type="scientific">Candidatus Litorirhabdus singularis</name>
    <dbReference type="NCBI Taxonomy" id="2518993"/>
    <lineage>
        <taxon>Bacteria</taxon>
        <taxon>Pseudomonadati</taxon>
        <taxon>Pseudomonadota</taxon>
        <taxon>Gammaproteobacteria</taxon>
        <taxon>Cellvibrionales</taxon>
        <taxon>Halieaceae</taxon>
        <taxon>Candidatus Litorirhabdus</taxon>
    </lineage>
</organism>
<keyword evidence="7" id="KW-0813">Transport</keyword>
<keyword evidence="6 7" id="KW-0472">Membrane</keyword>
<keyword evidence="7" id="KW-0997">Cell inner membrane</keyword>
<keyword evidence="7" id="KW-0407">Ion channel</keyword>
<keyword evidence="3" id="KW-1003">Cell membrane</keyword>
<feature type="domain" description="Mechanosensitive ion channel MscS" evidence="8">
    <location>
        <begin position="118"/>
        <end position="181"/>
    </location>
</feature>
<dbReference type="Proteomes" id="UP001143362">
    <property type="component" value="Unassembled WGS sequence"/>
</dbReference>
<dbReference type="InterPro" id="IPR011014">
    <property type="entry name" value="MscS_channel_TM-2"/>
</dbReference>
<gene>
    <name evidence="10" type="ORF">EYC98_06040</name>
</gene>
<name>A0ABT3TG97_9GAMM</name>
<sequence>MFEGTMEEALDVDIEMLENIYGMVAEFLVRYSFQVLGAIIILIIGWLVARWFSAFVVRFCDSKNVDVTLAKFIGSIIYLLVLACFVIIALGKFGISVAPFVAALGALTLGAGLALQGPVSNYGAGFIIILTRPFVVGNTISVSGISGVVEEVRLGMTLMRTEDDEVIVVPNRHLIGEVLYNSFESKIIEDTVGIAYGSDTDAIIQALQEGLAALDCIAESPELQVGIDNFGDSSINIGVRYWVPSKGYFSHKYRANAMIYKLLQDMSVSIPFPQREVRILEQ</sequence>
<dbReference type="SUPFAM" id="SSF82689">
    <property type="entry name" value="Mechanosensitive channel protein MscS (YggB), C-terminal domain"/>
    <property type="match status" value="1"/>
</dbReference>
<comment type="function">
    <text evidence="7">Mechanosensitive channel that participates in the regulation of osmotic pressure changes within the cell, opening in response to stretch forces in the membrane lipid bilayer, without the need for other proteins. Contributes to normal resistance to hypoosmotic shock. Forms an ion channel of 1.0 nanosiemens conductance with a slight preference for anions.</text>
</comment>
<evidence type="ECO:0000256" key="6">
    <source>
        <dbReference type="ARBA" id="ARBA00023136"/>
    </source>
</evidence>
<keyword evidence="11" id="KW-1185">Reference proteome</keyword>
<evidence type="ECO:0000256" key="2">
    <source>
        <dbReference type="ARBA" id="ARBA00008017"/>
    </source>
</evidence>
<dbReference type="InterPro" id="IPR010920">
    <property type="entry name" value="LSM_dom_sf"/>
</dbReference>
<dbReference type="InterPro" id="IPR023408">
    <property type="entry name" value="MscS_beta-dom_sf"/>
</dbReference>
<dbReference type="InterPro" id="IPR045275">
    <property type="entry name" value="MscS_archaea/bacteria_type"/>
</dbReference>
<protein>
    <recommendedName>
        <fullName evidence="7">Small-conductance mechanosensitive channel</fullName>
    </recommendedName>
</protein>
<dbReference type="Pfam" id="PF00924">
    <property type="entry name" value="MS_channel_2nd"/>
    <property type="match status" value="1"/>
</dbReference>
<dbReference type="PANTHER" id="PTHR30221">
    <property type="entry name" value="SMALL-CONDUCTANCE MECHANOSENSITIVE CHANNEL"/>
    <property type="match status" value="1"/>
</dbReference>
<dbReference type="InterPro" id="IPR011066">
    <property type="entry name" value="MscS_channel_C_sf"/>
</dbReference>
<dbReference type="Gene3D" id="3.30.70.100">
    <property type="match status" value="1"/>
</dbReference>
<comment type="similarity">
    <text evidence="2 7">Belongs to the MscS (TC 1.A.23) family.</text>
</comment>
<feature type="domain" description="Mechanosensitive ion channel MscS C-terminal" evidence="9">
    <location>
        <begin position="191"/>
        <end position="261"/>
    </location>
</feature>
<accession>A0ABT3TG97</accession>
<evidence type="ECO:0000313" key="10">
    <source>
        <dbReference type="EMBL" id="MCX2980432.1"/>
    </source>
</evidence>
<feature type="transmembrane region" description="Helical" evidence="7">
    <location>
        <begin position="31"/>
        <end position="57"/>
    </location>
</feature>
<dbReference type="SUPFAM" id="SSF82861">
    <property type="entry name" value="Mechanosensitive channel protein MscS (YggB), transmembrane region"/>
    <property type="match status" value="1"/>
</dbReference>
<keyword evidence="7" id="KW-0406">Ion transport</keyword>
<evidence type="ECO:0000256" key="1">
    <source>
        <dbReference type="ARBA" id="ARBA00004651"/>
    </source>
</evidence>
<comment type="subcellular location">
    <subcellularLocation>
        <location evidence="7">Cell inner membrane</location>
        <topology evidence="7">Multi-pass membrane protein</topology>
    </subcellularLocation>
    <subcellularLocation>
        <location evidence="1">Cell membrane</location>
        <topology evidence="1">Multi-pass membrane protein</topology>
    </subcellularLocation>
</comment>
<evidence type="ECO:0000313" key="11">
    <source>
        <dbReference type="Proteomes" id="UP001143362"/>
    </source>
</evidence>
<feature type="transmembrane region" description="Helical" evidence="7">
    <location>
        <begin position="69"/>
        <end position="91"/>
    </location>
</feature>
<dbReference type="Gene3D" id="2.30.30.60">
    <property type="match status" value="1"/>
</dbReference>
<evidence type="ECO:0000256" key="3">
    <source>
        <dbReference type="ARBA" id="ARBA00022475"/>
    </source>
</evidence>
<dbReference type="PANTHER" id="PTHR30221:SF1">
    <property type="entry name" value="SMALL-CONDUCTANCE MECHANOSENSITIVE CHANNEL"/>
    <property type="match status" value="1"/>
</dbReference>
<reference evidence="10" key="1">
    <citation type="submission" date="2019-02" db="EMBL/GenBank/DDBJ databases">
        <authorList>
            <person name="Li S.-H."/>
        </authorList>
    </citation>
    <scope>NUCLEOTIDE SEQUENCE</scope>
    <source>
        <strain evidence="10">IMCC14734</strain>
    </source>
</reference>
<dbReference type="SUPFAM" id="SSF50182">
    <property type="entry name" value="Sm-like ribonucleoproteins"/>
    <property type="match status" value="1"/>
</dbReference>
<dbReference type="InterPro" id="IPR006685">
    <property type="entry name" value="MscS_channel_2nd"/>
</dbReference>
<evidence type="ECO:0000259" key="8">
    <source>
        <dbReference type="Pfam" id="PF00924"/>
    </source>
</evidence>
<comment type="caution">
    <text evidence="7">Lacks conserved residue(s) required for the propagation of feature annotation.</text>
</comment>
<dbReference type="EMBL" id="SHNN01000001">
    <property type="protein sequence ID" value="MCX2980432.1"/>
    <property type="molecule type" value="Genomic_DNA"/>
</dbReference>
<evidence type="ECO:0000256" key="7">
    <source>
        <dbReference type="RuleBase" id="RU369025"/>
    </source>
</evidence>
<dbReference type="InterPro" id="IPR008910">
    <property type="entry name" value="MSC_TM_helix"/>
</dbReference>
<comment type="subunit">
    <text evidence="7">Homoheptamer.</text>
</comment>
<dbReference type="Gene3D" id="1.10.287.1260">
    <property type="match status" value="1"/>
</dbReference>
<proteinExistence type="inferred from homology"/>
<dbReference type="InterPro" id="IPR049278">
    <property type="entry name" value="MS_channel_C"/>
</dbReference>
<dbReference type="Pfam" id="PF21082">
    <property type="entry name" value="MS_channel_3rd"/>
    <property type="match status" value="1"/>
</dbReference>
<dbReference type="Pfam" id="PF05552">
    <property type="entry name" value="MS_channel_1st_1"/>
    <property type="match status" value="1"/>
</dbReference>
<keyword evidence="5 7" id="KW-1133">Transmembrane helix</keyword>
<feature type="transmembrane region" description="Helical" evidence="7">
    <location>
        <begin position="97"/>
        <end position="115"/>
    </location>
</feature>
<evidence type="ECO:0000256" key="4">
    <source>
        <dbReference type="ARBA" id="ARBA00022692"/>
    </source>
</evidence>